<sequence>MNGAAAFAFLGLAACATTPATQSEGPAAVKEEMSAAEAERFAQDREAILAMAGDYDVSFDFIETVSLGLGYELKDRKKSGAWEVVRVIEDSGDFISLQHILLVGPKDGKIALKHWRQDWQYEPSRVLTFIGGNAWQSKGVPADVAKGAWSQEVYQVDDSPRYGAVGHWVHENGVSAWQPPAEWRPLPRRDMTTRDDYHAVDAVNRHAITWFGWVHEQDNTKLVLSGDEPSALVREQGINTYKHFDGYDAGIALRQWEATKGYWAAVRAEWEALEETGEPFALTIKGEPEDLYSPILELASEVEEGYTDEAEAIEEAKKVIAKFTTQDLPPLHERLREPKAE</sequence>
<reference evidence="1 2" key="1">
    <citation type="submission" date="2018-08" db="EMBL/GenBank/DDBJ databases">
        <title>Parvularcula sp. SM1705, isolated from surface water of the South Sea China.</title>
        <authorList>
            <person name="Sun L."/>
        </authorList>
    </citation>
    <scope>NUCLEOTIDE SEQUENCE [LARGE SCALE GENOMIC DNA]</scope>
    <source>
        <strain evidence="1 2">SM1705</strain>
    </source>
</reference>
<name>A0A371RF52_9PROT</name>
<dbReference type="AlphaFoldDB" id="A0A371RF52"/>
<dbReference type="Pfam" id="PF20311">
    <property type="entry name" value="DUF6607"/>
    <property type="match status" value="1"/>
</dbReference>
<dbReference type="InterPro" id="IPR046715">
    <property type="entry name" value="DUF6607"/>
</dbReference>
<evidence type="ECO:0000313" key="2">
    <source>
        <dbReference type="Proteomes" id="UP000264589"/>
    </source>
</evidence>
<dbReference type="EMBL" id="QUQO01000001">
    <property type="protein sequence ID" value="RFB04091.1"/>
    <property type="molecule type" value="Genomic_DNA"/>
</dbReference>
<proteinExistence type="predicted"/>
<comment type="caution">
    <text evidence="1">The sequence shown here is derived from an EMBL/GenBank/DDBJ whole genome shotgun (WGS) entry which is preliminary data.</text>
</comment>
<evidence type="ECO:0000313" key="1">
    <source>
        <dbReference type="EMBL" id="RFB04091.1"/>
    </source>
</evidence>
<keyword evidence="2" id="KW-1185">Reference proteome</keyword>
<dbReference type="Proteomes" id="UP000264589">
    <property type="component" value="Unassembled WGS sequence"/>
</dbReference>
<organism evidence="1 2">
    <name type="scientific">Parvularcula marina</name>
    <dbReference type="NCBI Taxonomy" id="2292771"/>
    <lineage>
        <taxon>Bacteria</taxon>
        <taxon>Pseudomonadati</taxon>
        <taxon>Pseudomonadota</taxon>
        <taxon>Alphaproteobacteria</taxon>
        <taxon>Parvularculales</taxon>
        <taxon>Parvularculaceae</taxon>
        <taxon>Parvularcula</taxon>
    </lineage>
</organism>
<dbReference type="OrthoDB" id="8564954at2"/>
<accession>A0A371RF52</accession>
<dbReference type="InParanoid" id="A0A371RF52"/>
<protein>
    <submittedName>
        <fullName evidence="1">Uncharacterized protein</fullName>
    </submittedName>
</protein>
<gene>
    <name evidence="1" type="ORF">DX908_01610</name>
</gene>